<keyword evidence="10" id="KW-1185">Reference proteome</keyword>
<gene>
    <name evidence="9" type="ORF">P7K49_021865</name>
</gene>
<evidence type="ECO:0000256" key="5">
    <source>
        <dbReference type="ARBA" id="ARBA00023163"/>
    </source>
</evidence>
<feature type="region of interest" description="Disordered" evidence="7">
    <location>
        <begin position="246"/>
        <end position="284"/>
    </location>
</feature>
<sequence>MALNLMFRWKASLLIPSSLGQLPNIPGQKGPTTPDLEGIPWHKPLTTQQHFPEHLDHFAENMEDFSNDLFSSFFDDPVLDEKSPLLDMELDSPTPGIQAEHSYSLSGDSAPQSPLVPIKMEDTTQGKRWNSLGTAQAQKAQEGGSSGVTREGACSLDSQRLPDEPPQTPQEHTLILNHTPLLPPYLPVTRGSQGYWAGTYNGITVHRCWNFLEAGGLALQLEKIVGIPGAQRQPVVQSWGTQAPSRVGLGLQGGQSATAPSPLPQQAPKSRVPSSAPSTIDSPPLSPVLLAASVAASQWGYHEQD</sequence>
<evidence type="ECO:0000256" key="1">
    <source>
        <dbReference type="ARBA" id="ARBA00004123"/>
    </source>
</evidence>
<keyword evidence="3" id="KW-0805">Transcription regulation</keyword>
<dbReference type="Proteomes" id="UP001266305">
    <property type="component" value="Unassembled WGS sequence"/>
</dbReference>
<evidence type="ECO:0000313" key="9">
    <source>
        <dbReference type="EMBL" id="KAK2100517.1"/>
    </source>
</evidence>
<protein>
    <submittedName>
        <fullName evidence="9">Uncharacterized protein</fullName>
    </submittedName>
</protein>
<feature type="region of interest" description="Disordered" evidence="7">
    <location>
        <begin position="133"/>
        <end position="169"/>
    </location>
</feature>
<reference evidence="9 10" key="1">
    <citation type="submission" date="2023-05" db="EMBL/GenBank/DDBJ databases">
        <title>B98-5 Cell Line De Novo Hybrid Assembly: An Optical Mapping Approach.</title>
        <authorList>
            <person name="Kananen K."/>
            <person name="Auerbach J.A."/>
            <person name="Kautto E."/>
            <person name="Blachly J.S."/>
        </authorList>
    </citation>
    <scope>NUCLEOTIDE SEQUENCE [LARGE SCALE GENOMIC DNA]</scope>
    <source>
        <strain evidence="9">B95-8</strain>
        <tissue evidence="9">Cell line</tissue>
    </source>
</reference>
<feature type="compositionally biased region" description="Polar residues" evidence="7">
    <location>
        <begin position="272"/>
        <end position="281"/>
    </location>
</feature>
<dbReference type="EMBL" id="JASSZA010000010">
    <property type="protein sequence ID" value="KAK2100517.1"/>
    <property type="molecule type" value="Genomic_DNA"/>
</dbReference>
<feature type="signal peptide" evidence="8">
    <location>
        <begin position="1"/>
        <end position="20"/>
    </location>
</feature>
<proteinExistence type="predicted"/>
<feature type="region of interest" description="Disordered" evidence="7">
    <location>
        <begin position="86"/>
        <end position="116"/>
    </location>
</feature>
<keyword evidence="5" id="KW-0804">Transcription</keyword>
<feature type="chain" id="PRO_5047402734" evidence="8">
    <location>
        <begin position="21"/>
        <end position="305"/>
    </location>
</feature>
<evidence type="ECO:0000313" key="10">
    <source>
        <dbReference type="Proteomes" id="UP001266305"/>
    </source>
</evidence>
<comment type="caution">
    <text evidence="9">The sequence shown here is derived from an EMBL/GenBank/DDBJ whole genome shotgun (WGS) entry which is preliminary data.</text>
</comment>
<evidence type="ECO:0000256" key="4">
    <source>
        <dbReference type="ARBA" id="ARBA00023125"/>
    </source>
</evidence>
<evidence type="ECO:0000256" key="8">
    <source>
        <dbReference type="SAM" id="SignalP"/>
    </source>
</evidence>
<comment type="subcellular location">
    <subcellularLocation>
        <location evidence="2">Endoplasmic reticulum membrane</location>
        <topology evidence="2">Single-pass type II membrane protein</topology>
    </subcellularLocation>
    <subcellularLocation>
        <location evidence="1">Nucleus</location>
    </subcellularLocation>
</comment>
<dbReference type="PANTHER" id="PTHR46004:SF1">
    <property type="entry name" value="CYCLIC AMP-RESPONSIVE ELEMENT-BINDING PROTEIN 3-LIKE PROTEIN 1"/>
    <property type="match status" value="1"/>
</dbReference>
<evidence type="ECO:0000256" key="7">
    <source>
        <dbReference type="SAM" id="MobiDB-lite"/>
    </source>
</evidence>
<evidence type="ECO:0000256" key="6">
    <source>
        <dbReference type="ARBA" id="ARBA00023242"/>
    </source>
</evidence>
<feature type="compositionally biased region" description="Polar residues" evidence="7">
    <location>
        <begin position="101"/>
        <end position="112"/>
    </location>
</feature>
<name>A0ABQ9UTW4_SAGOE</name>
<accession>A0ABQ9UTW4</accession>
<evidence type="ECO:0000256" key="3">
    <source>
        <dbReference type="ARBA" id="ARBA00023015"/>
    </source>
</evidence>
<dbReference type="PANTHER" id="PTHR46004">
    <property type="entry name" value="CYCLIC AMP RESPONSE ELEMENT-BINDING PROTEIN A"/>
    <property type="match status" value="1"/>
</dbReference>
<keyword evidence="8" id="KW-0732">Signal</keyword>
<keyword evidence="4" id="KW-0238">DNA-binding</keyword>
<keyword evidence="6" id="KW-0539">Nucleus</keyword>
<evidence type="ECO:0000256" key="2">
    <source>
        <dbReference type="ARBA" id="ARBA00004648"/>
    </source>
</evidence>
<organism evidence="9 10">
    <name type="scientific">Saguinus oedipus</name>
    <name type="common">Cotton-top tamarin</name>
    <name type="synonym">Oedipomidas oedipus</name>
    <dbReference type="NCBI Taxonomy" id="9490"/>
    <lineage>
        <taxon>Eukaryota</taxon>
        <taxon>Metazoa</taxon>
        <taxon>Chordata</taxon>
        <taxon>Craniata</taxon>
        <taxon>Vertebrata</taxon>
        <taxon>Euteleostomi</taxon>
        <taxon>Mammalia</taxon>
        <taxon>Eutheria</taxon>
        <taxon>Euarchontoglires</taxon>
        <taxon>Primates</taxon>
        <taxon>Haplorrhini</taxon>
        <taxon>Platyrrhini</taxon>
        <taxon>Cebidae</taxon>
        <taxon>Callitrichinae</taxon>
        <taxon>Saguinus</taxon>
    </lineage>
</organism>